<evidence type="ECO:0000313" key="2">
    <source>
        <dbReference type="Proteomes" id="UP000185860"/>
    </source>
</evidence>
<dbReference type="Proteomes" id="UP000185860">
    <property type="component" value="Unassembled WGS sequence"/>
</dbReference>
<organism evidence="1 2">
    <name type="scientific">[Phormidium ambiguum] IAM M-71</name>
    <dbReference type="NCBI Taxonomy" id="454136"/>
    <lineage>
        <taxon>Bacteria</taxon>
        <taxon>Bacillati</taxon>
        <taxon>Cyanobacteriota</taxon>
        <taxon>Cyanophyceae</taxon>
        <taxon>Oscillatoriophycideae</taxon>
        <taxon>Aerosakkonematales</taxon>
        <taxon>Aerosakkonemataceae</taxon>
        <taxon>Floridanema</taxon>
    </lineage>
</organism>
<dbReference type="EMBL" id="MRCE01000020">
    <property type="protein sequence ID" value="OKH35707.1"/>
    <property type="molecule type" value="Genomic_DNA"/>
</dbReference>
<evidence type="ECO:0000313" key="1">
    <source>
        <dbReference type="EMBL" id="OKH35707.1"/>
    </source>
</evidence>
<protein>
    <submittedName>
        <fullName evidence="1">Uncharacterized protein</fullName>
    </submittedName>
</protein>
<gene>
    <name evidence="1" type="ORF">NIES2119_19615</name>
</gene>
<comment type="caution">
    <text evidence="1">The sequence shown here is derived from an EMBL/GenBank/DDBJ whole genome shotgun (WGS) entry which is preliminary data.</text>
</comment>
<sequence length="258" mass="29176">MISSSKKSINLQQIAEQFKRNQHVTSKIDLTGEAVYITVAQLKAIETSLSILPDECALIRINGATTEEGEQRYYSNTLTVYLDDDSKAGIFDTQFQAIEGFKFIKYETGYEGYQDILIGDIELRIDLSRSSAYNEDLRLPEKERKIGIKKGVGAPIPKLLASVPHPTVPLRDLEDSLIYKVLKKTGKSTTFERLRWRYLIQDPNGEEFEVYGNSDLDTLVEQRGCPCEFQIIDRVPYKEGQIIKLAAPEVASFADLII</sequence>
<accession>A0A1U7IFF3</accession>
<dbReference type="AlphaFoldDB" id="A0A1U7IFF3"/>
<name>A0A1U7IFF3_9CYAN</name>
<dbReference type="RefSeq" id="WP_073595194.1">
    <property type="nucleotide sequence ID" value="NZ_MRCE01000020.1"/>
</dbReference>
<proteinExistence type="predicted"/>
<reference evidence="1 2" key="1">
    <citation type="submission" date="2016-11" db="EMBL/GenBank/DDBJ databases">
        <title>Draft Genome Sequences of Nine Cyanobacterial Strains from Diverse Habitats.</title>
        <authorList>
            <person name="Zhu T."/>
            <person name="Hou S."/>
            <person name="Lu X."/>
            <person name="Hess W.R."/>
        </authorList>
    </citation>
    <scope>NUCLEOTIDE SEQUENCE [LARGE SCALE GENOMIC DNA]</scope>
    <source>
        <strain evidence="1 2">IAM M-71</strain>
    </source>
</reference>